<gene>
    <name evidence="4" type="ORF">SAMN04488050_105269</name>
</gene>
<dbReference type="Gene3D" id="3.30.1950.10">
    <property type="entry name" value="wza like domain"/>
    <property type="match status" value="1"/>
</dbReference>
<sequence length="411" mass="43795">MTSFPLLRRMRGLAIATMAATVLLNGAPAFSSPYQLVAGDRLTLSFTSQGLEQDLSIDIDGEVRLPSIGGVVVAGLSLDEAESLIETRLVDEGSYLSPQITLSVLEYAPVVVSGDVTRPGSFPYVPAMTVGSALALSGGSQAAGVSRMEIDRARVETEGAMQGINLDIAASAVEIARLEAALSGSAEYTLPDQLRQAIPNAASIDLEALIANEAETLTTEAGQRTQLLASWKQEITTIEQQLELFSQRLTVQSEIVAQTSEDLATAESLQERGLQTASRLSSVEQREADARARVLEIESARLAATQALGDAKRAQSQFLANERETNLRRLQEARIALASNQLRYARQLEHLSILTGGNMGSLLMSDAIDVTFQIVSPRADRGDLGTVTPATRLLPGDMLMVSIEAATLAAN</sequence>
<dbReference type="RefSeq" id="WP_176806636.1">
    <property type="nucleotide sequence ID" value="NZ_FNCL01000005.1"/>
</dbReference>
<dbReference type="EMBL" id="FOZW01000005">
    <property type="protein sequence ID" value="SFS83786.1"/>
    <property type="molecule type" value="Genomic_DNA"/>
</dbReference>
<name>A0A1I6T3N1_9RHOB</name>
<keyword evidence="1 2" id="KW-0732">Signal</keyword>
<dbReference type="AlphaFoldDB" id="A0A1I6T3N1"/>
<proteinExistence type="predicted"/>
<evidence type="ECO:0000256" key="1">
    <source>
        <dbReference type="ARBA" id="ARBA00022729"/>
    </source>
</evidence>
<evidence type="ECO:0000313" key="4">
    <source>
        <dbReference type="EMBL" id="SFS83786.1"/>
    </source>
</evidence>
<dbReference type="Pfam" id="PF02563">
    <property type="entry name" value="Poly_export"/>
    <property type="match status" value="1"/>
</dbReference>
<reference evidence="5" key="1">
    <citation type="submission" date="2016-10" db="EMBL/GenBank/DDBJ databases">
        <authorList>
            <person name="Varghese N."/>
            <person name="Submissions S."/>
        </authorList>
    </citation>
    <scope>NUCLEOTIDE SEQUENCE [LARGE SCALE GENOMIC DNA]</scope>
    <source>
        <strain evidence="5">DSM 26894</strain>
    </source>
</reference>
<evidence type="ECO:0000313" key="5">
    <source>
        <dbReference type="Proteomes" id="UP000199392"/>
    </source>
</evidence>
<feature type="chain" id="PRO_5011465267" evidence="2">
    <location>
        <begin position="32"/>
        <end position="411"/>
    </location>
</feature>
<feature type="domain" description="Polysaccharide export protein N-terminal" evidence="3">
    <location>
        <begin position="31"/>
        <end position="104"/>
    </location>
</feature>
<feature type="signal peptide" evidence="2">
    <location>
        <begin position="1"/>
        <end position="31"/>
    </location>
</feature>
<evidence type="ECO:0000259" key="3">
    <source>
        <dbReference type="Pfam" id="PF02563"/>
    </source>
</evidence>
<organism evidence="4 5">
    <name type="scientific">Alloyangia pacifica</name>
    <dbReference type="NCBI Taxonomy" id="311180"/>
    <lineage>
        <taxon>Bacteria</taxon>
        <taxon>Pseudomonadati</taxon>
        <taxon>Pseudomonadota</taxon>
        <taxon>Alphaproteobacteria</taxon>
        <taxon>Rhodobacterales</taxon>
        <taxon>Roseobacteraceae</taxon>
        <taxon>Alloyangia</taxon>
    </lineage>
</organism>
<protein>
    <submittedName>
        <fullName evidence="4">SLBB domain-containing protein</fullName>
    </submittedName>
</protein>
<dbReference type="GO" id="GO:0015159">
    <property type="term" value="F:polysaccharide transmembrane transporter activity"/>
    <property type="evidence" value="ECO:0007669"/>
    <property type="project" value="InterPro"/>
</dbReference>
<accession>A0A1I6T3N1</accession>
<evidence type="ECO:0000256" key="2">
    <source>
        <dbReference type="SAM" id="SignalP"/>
    </source>
</evidence>
<dbReference type="STRING" id="311180.SAMN04488050_105269"/>
<dbReference type="InterPro" id="IPR049712">
    <property type="entry name" value="Poly_export"/>
</dbReference>
<keyword evidence="5" id="KW-1185">Reference proteome</keyword>
<dbReference type="InterPro" id="IPR003715">
    <property type="entry name" value="Poly_export_N"/>
</dbReference>
<dbReference type="PANTHER" id="PTHR33619:SF3">
    <property type="entry name" value="POLYSACCHARIDE EXPORT PROTEIN GFCE-RELATED"/>
    <property type="match status" value="1"/>
</dbReference>
<dbReference type="Proteomes" id="UP000199392">
    <property type="component" value="Unassembled WGS sequence"/>
</dbReference>
<dbReference type="PANTHER" id="PTHR33619">
    <property type="entry name" value="POLYSACCHARIDE EXPORT PROTEIN GFCE-RELATED"/>
    <property type="match status" value="1"/>
</dbReference>
<dbReference type="Gene3D" id="3.10.560.10">
    <property type="entry name" value="Outer membrane lipoprotein wza domain like"/>
    <property type="match status" value="1"/>
</dbReference>